<dbReference type="InterPro" id="IPR050671">
    <property type="entry name" value="CD300_family_receptors"/>
</dbReference>
<reference evidence="8" key="1">
    <citation type="submission" date="2021-01" db="EMBL/GenBank/DDBJ databases">
        <authorList>
            <person name="Zahm M."/>
            <person name="Roques C."/>
            <person name="Cabau C."/>
            <person name="Klopp C."/>
            <person name="Donnadieu C."/>
            <person name="Jouanno E."/>
            <person name="Lampietro C."/>
            <person name="Louis A."/>
            <person name="Herpin A."/>
            <person name="Echchiki A."/>
            <person name="Berthelot C."/>
            <person name="Parey E."/>
            <person name="Roest-Crollius H."/>
            <person name="Braasch I."/>
            <person name="Postlethwait J."/>
            <person name="Bobe J."/>
            <person name="Montfort J."/>
            <person name="Bouchez O."/>
            <person name="Begum T."/>
            <person name="Mejri S."/>
            <person name="Adams A."/>
            <person name="Chen W.-J."/>
            <person name="Guiguen Y."/>
        </authorList>
    </citation>
    <scope>NUCLEOTIDE SEQUENCE</scope>
    <source>
        <strain evidence="8">YG-15Mar2019-1</strain>
        <tissue evidence="8">Brain</tissue>
    </source>
</reference>
<evidence type="ECO:0000313" key="9">
    <source>
        <dbReference type="Proteomes" id="UP001046870"/>
    </source>
</evidence>
<gene>
    <name evidence="8" type="ORF">MATL_G00073590</name>
</gene>
<dbReference type="GO" id="GO:0004888">
    <property type="term" value="F:transmembrane signaling receptor activity"/>
    <property type="evidence" value="ECO:0007669"/>
    <property type="project" value="TreeGrafter"/>
</dbReference>
<dbReference type="EMBL" id="JAFDVH010000005">
    <property type="protein sequence ID" value="KAG7477813.1"/>
    <property type="molecule type" value="Genomic_DNA"/>
</dbReference>
<feature type="compositionally biased region" description="Low complexity" evidence="4">
    <location>
        <begin position="132"/>
        <end position="152"/>
    </location>
</feature>
<evidence type="ECO:0000259" key="7">
    <source>
        <dbReference type="SMART" id="SM00409"/>
    </source>
</evidence>
<keyword evidence="9" id="KW-1185">Reference proteome</keyword>
<evidence type="ECO:0000256" key="3">
    <source>
        <dbReference type="ARBA" id="ARBA00023136"/>
    </source>
</evidence>
<dbReference type="Pfam" id="PF07686">
    <property type="entry name" value="V-set"/>
    <property type="match status" value="1"/>
</dbReference>
<organism evidence="8 9">
    <name type="scientific">Megalops atlanticus</name>
    <name type="common">Tarpon</name>
    <name type="synonym">Clupea gigantea</name>
    <dbReference type="NCBI Taxonomy" id="7932"/>
    <lineage>
        <taxon>Eukaryota</taxon>
        <taxon>Metazoa</taxon>
        <taxon>Chordata</taxon>
        <taxon>Craniata</taxon>
        <taxon>Vertebrata</taxon>
        <taxon>Euteleostomi</taxon>
        <taxon>Actinopterygii</taxon>
        <taxon>Neopterygii</taxon>
        <taxon>Teleostei</taxon>
        <taxon>Elopiformes</taxon>
        <taxon>Megalopidae</taxon>
        <taxon>Megalops</taxon>
    </lineage>
</organism>
<dbReference type="SMART" id="SM00409">
    <property type="entry name" value="IG"/>
    <property type="match status" value="1"/>
</dbReference>
<keyword evidence="6" id="KW-0732">Signal</keyword>
<dbReference type="InterPro" id="IPR013783">
    <property type="entry name" value="Ig-like_fold"/>
</dbReference>
<dbReference type="CDD" id="cd05716">
    <property type="entry name" value="IgV_pIgR_like"/>
    <property type="match status" value="1"/>
</dbReference>
<dbReference type="SUPFAM" id="SSF48726">
    <property type="entry name" value="Immunoglobulin"/>
    <property type="match status" value="1"/>
</dbReference>
<feature type="signal peptide" evidence="6">
    <location>
        <begin position="1"/>
        <end position="15"/>
    </location>
</feature>
<dbReference type="PANTHER" id="PTHR11860:SF87">
    <property type="entry name" value="CMRF35-LIKE MOLECULE 8"/>
    <property type="match status" value="1"/>
</dbReference>
<evidence type="ECO:0000256" key="5">
    <source>
        <dbReference type="SAM" id="Phobius"/>
    </source>
</evidence>
<protein>
    <recommendedName>
        <fullName evidence="7">Immunoglobulin domain-containing protein</fullName>
    </recommendedName>
</protein>
<feature type="transmembrane region" description="Helical" evidence="5">
    <location>
        <begin position="186"/>
        <end position="205"/>
    </location>
</feature>
<dbReference type="PANTHER" id="PTHR11860">
    <property type="entry name" value="POLYMERIC-IMMUNOGLOBULIN RECEPTOR"/>
    <property type="match status" value="1"/>
</dbReference>
<name>A0A9D3Q7F2_MEGAT</name>
<comment type="subcellular location">
    <subcellularLocation>
        <location evidence="1">Membrane</location>
    </subcellularLocation>
</comment>
<evidence type="ECO:0000313" key="8">
    <source>
        <dbReference type="EMBL" id="KAG7477813.1"/>
    </source>
</evidence>
<feature type="compositionally biased region" description="Basic and acidic residues" evidence="4">
    <location>
        <begin position="157"/>
        <end position="180"/>
    </location>
</feature>
<evidence type="ECO:0000256" key="4">
    <source>
        <dbReference type="SAM" id="MobiDB-lite"/>
    </source>
</evidence>
<feature type="region of interest" description="Disordered" evidence="4">
    <location>
        <begin position="128"/>
        <end position="181"/>
    </location>
</feature>
<dbReference type="OrthoDB" id="9805957at2759"/>
<feature type="chain" id="PRO_5039569573" description="Immunoglobulin domain-containing protein" evidence="6">
    <location>
        <begin position="16"/>
        <end position="276"/>
    </location>
</feature>
<evidence type="ECO:0000256" key="6">
    <source>
        <dbReference type="SAM" id="SignalP"/>
    </source>
</evidence>
<dbReference type="InterPro" id="IPR036179">
    <property type="entry name" value="Ig-like_dom_sf"/>
</dbReference>
<dbReference type="InterPro" id="IPR003599">
    <property type="entry name" value="Ig_sub"/>
</dbReference>
<comment type="caution">
    <text evidence="8">The sequence shown here is derived from an EMBL/GenBank/DDBJ whole genome shotgun (WGS) entry which is preliminary data.</text>
</comment>
<dbReference type="Gene3D" id="2.60.40.10">
    <property type="entry name" value="Immunoglobulins"/>
    <property type="match status" value="1"/>
</dbReference>
<proteinExistence type="predicted"/>
<evidence type="ECO:0000256" key="2">
    <source>
        <dbReference type="ARBA" id="ARBA00022692"/>
    </source>
</evidence>
<dbReference type="GO" id="GO:0005886">
    <property type="term" value="C:plasma membrane"/>
    <property type="evidence" value="ECO:0007669"/>
    <property type="project" value="TreeGrafter"/>
</dbReference>
<dbReference type="AlphaFoldDB" id="A0A9D3Q7F2"/>
<keyword evidence="2 5" id="KW-0812">Transmembrane</keyword>
<sequence>MELFLVLALLSGVQSLYIWGPGEVKGREHGTLTIECSYDAYYKEYVKYWCYGENFKTCTPLAKSNAVISSKVSLREDKRKRAFYITMNDLTVQDSGKYWCAISIFWGSDKRVAVKVSVEKVMPVVPTKPRTEAPTTTAATTVTSTPSEEPTVISTHTSEKPDHGILPTEHTDTSSGEERSPTMTRLGITAGLLLLILCLVIIIAWRRVGSKRRRQAAHVSLQSSEEATEITYTVVTARQRSQPLCDFNTYANLSFDTRTPQLYAAEGSVEYACIRY</sequence>
<dbReference type="Proteomes" id="UP001046870">
    <property type="component" value="Chromosome 5"/>
</dbReference>
<evidence type="ECO:0000256" key="1">
    <source>
        <dbReference type="ARBA" id="ARBA00004370"/>
    </source>
</evidence>
<accession>A0A9D3Q7F2</accession>
<feature type="domain" description="Immunoglobulin" evidence="7">
    <location>
        <begin position="21"/>
        <end position="119"/>
    </location>
</feature>
<keyword evidence="3 5" id="KW-0472">Membrane</keyword>
<dbReference type="InterPro" id="IPR013106">
    <property type="entry name" value="Ig_V-set"/>
</dbReference>
<keyword evidence="5" id="KW-1133">Transmembrane helix</keyword>